<sequence length="758" mass="87741">MEDKYWEIKDKQSKNNEISLEKGDFLYMQIEELRNRLPGQVQVPLDNPLAKRIRLLEEEQSAGSAIIFDGSDPAKVDIYGKLTTLSDLRKIQDGLTELRLKKLASNTLSDSLRLFFENDALDIEEKLTPISASLEIWQFSENSFTRDWSEEGILPEHIIGLKEICQLLEIEETNAVSVRDYLQAYRQYFEFFLWRISEIKKIPDLSEQLVTTSLYQRLPDELKDFHTKRLPQTWISLLEAEEKMGFQVSSPKWHRVFREKSRREMVASWVSGVDSNAHYIESELMTLRRGYAATAEILGIGITESVDDIGQKVPELSMPDLNQAVEYLYEGMRKTMGDRDAVTLIMGISGDLDSSAQLALLSEVIKKYGLPYTIHAYYLKKDHHNSRFRRINELIDHINNQKSDPIVQLHVYEGMYAYELMLQELVTESREFLKPNSDFALKAVSLIVAAAQESMDKMGVIGEDAERRHRKAGGIAKPTTEIEELAALLGSEPTMKQIKEFFSRIKGDEDNIVITSDQILNLIGNITQNDQKLRISIEESFDKREQSNLIHEMLIAIRGNLCRKYDYPITVSAQQLSEITTENFTTADTFVSWFPFAKIPKTVIAHIFKEYILQSNGGISLNEWKKFPMKYLVPYYPDFMQISETNGRKIISRNAWFIQEFDRVEVDVKSSGIPEEVWDEIKQVDEKNYIKVDGRILWYLDPYLHYFLINGLSEKSVNELQEKYPARKTDIQLTAFLLSGAREKKQKDLYMMKTANFR</sequence>
<evidence type="ECO:0000313" key="1">
    <source>
        <dbReference type="EMBL" id="OGG05531.1"/>
    </source>
</evidence>
<dbReference type="SUPFAM" id="SSF52402">
    <property type="entry name" value="Adenine nucleotide alpha hydrolases-like"/>
    <property type="match status" value="1"/>
</dbReference>
<gene>
    <name evidence="1" type="ORF">A2777_00265</name>
</gene>
<organism evidence="1 2">
    <name type="scientific">Candidatus Gottesmanbacteria bacterium RIFCSPHIGHO2_01_FULL_40_15</name>
    <dbReference type="NCBI Taxonomy" id="1798376"/>
    <lineage>
        <taxon>Bacteria</taxon>
        <taxon>Candidatus Gottesmaniibacteriota</taxon>
    </lineage>
</organism>
<dbReference type="Proteomes" id="UP000177354">
    <property type="component" value="Unassembled WGS sequence"/>
</dbReference>
<dbReference type="AlphaFoldDB" id="A0A1F5YZD4"/>
<protein>
    <submittedName>
        <fullName evidence="1">Uncharacterized protein</fullName>
    </submittedName>
</protein>
<comment type="caution">
    <text evidence="1">The sequence shown here is derived from an EMBL/GenBank/DDBJ whole genome shotgun (WGS) entry which is preliminary data.</text>
</comment>
<dbReference type="EMBL" id="MFJF01000031">
    <property type="protein sequence ID" value="OGG05531.1"/>
    <property type="molecule type" value="Genomic_DNA"/>
</dbReference>
<name>A0A1F5YZD4_9BACT</name>
<evidence type="ECO:0000313" key="2">
    <source>
        <dbReference type="Proteomes" id="UP000177354"/>
    </source>
</evidence>
<reference evidence="1 2" key="1">
    <citation type="journal article" date="2016" name="Nat. Commun.">
        <title>Thousands of microbial genomes shed light on interconnected biogeochemical processes in an aquifer system.</title>
        <authorList>
            <person name="Anantharaman K."/>
            <person name="Brown C.T."/>
            <person name="Hug L.A."/>
            <person name="Sharon I."/>
            <person name="Castelle C.J."/>
            <person name="Probst A.J."/>
            <person name="Thomas B.C."/>
            <person name="Singh A."/>
            <person name="Wilkins M.J."/>
            <person name="Karaoz U."/>
            <person name="Brodie E.L."/>
            <person name="Williams K.H."/>
            <person name="Hubbard S.S."/>
            <person name="Banfield J.F."/>
        </authorList>
    </citation>
    <scope>NUCLEOTIDE SEQUENCE [LARGE SCALE GENOMIC DNA]</scope>
</reference>
<proteinExistence type="predicted"/>
<accession>A0A1F5YZD4</accession>